<name>A0A2I0LCD5_PUNGR</name>
<dbReference type="GeneID" id="116199973"/>
<dbReference type="OrthoDB" id="1929779at2759"/>
<comment type="caution">
    <text evidence="1">The sequence shown here is derived from an EMBL/GenBank/DDBJ whole genome shotgun (WGS) entry which is preliminary data.</text>
</comment>
<proteinExistence type="predicted"/>
<evidence type="ECO:0000313" key="1">
    <source>
        <dbReference type="EMBL" id="PKI78339.1"/>
    </source>
</evidence>
<dbReference type="GO" id="GO:0055028">
    <property type="term" value="C:cortical microtubule"/>
    <property type="evidence" value="ECO:0007669"/>
    <property type="project" value="TreeGrafter"/>
</dbReference>
<dbReference type="PANTHER" id="PTHR31949">
    <property type="entry name" value="GASTRIC MUCIN-LIKE PROTEIN"/>
    <property type="match status" value="1"/>
</dbReference>
<dbReference type="EMBL" id="PGOL01000055">
    <property type="protein sequence ID" value="PKI78339.1"/>
    <property type="molecule type" value="Genomic_DNA"/>
</dbReference>
<keyword evidence="2" id="KW-1185">Reference proteome</keyword>
<dbReference type="GO" id="GO:0043622">
    <property type="term" value="P:cortical microtubule organization"/>
    <property type="evidence" value="ECO:0007669"/>
    <property type="project" value="TreeGrafter"/>
</dbReference>
<dbReference type="Proteomes" id="UP000233551">
    <property type="component" value="Unassembled WGS sequence"/>
</dbReference>
<dbReference type="PANTHER" id="PTHR31949:SF3">
    <property type="entry name" value="RUN_FYVE DOMAIN PROTEIN"/>
    <property type="match status" value="1"/>
</dbReference>
<organism evidence="1 2">
    <name type="scientific">Punica granatum</name>
    <name type="common">Pomegranate</name>
    <dbReference type="NCBI Taxonomy" id="22663"/>
    <lineage>
        <taxon>Eukaryota</taxon>
        <taxon>Viridiplantae</taxon>
        <taxon>Streptophyta</taxon>
        <taxon>Embryophyta</taxon>
        <taxon>Tracheophyta</taxon>
        <taxon>Spermatophyta</taxon>
        <taxon>Magnoliopsida</taxon>
        <taxon>eudicotyledons</taxon>
        <taxon>Gunneridae</taxon>
        <taxon>Pentapetalae</taxon>
        <taxon>rosids</taxon>
        <taxon>malvids</taxon>
        <taxon>Myrtales</taxon>
        <taxon>Lythraceae</taxon>
        <taxon>Punica</taxon>
    </lineage>
</organism>
<dbReference type="STRING" id="22663.A0A2I0LCD5"/>
<accession>A0A2I0LCD5</accession>
<protein>
    <submittedName>
        <fullName evidence="1">Uncharacterized protein</fullName>
    </submittedName>
</protein>
<gene>
    <name evidence="1" type="ORF">CRG98_001282</name>
</gene>
<sequence length="1146" mass="123849">MPPSPASRRSPSREMRVENHKRGRSLEGGLLLQEKDDDLALFNEMQARERENFLVQSSDDFEDAFSSKLRHFADHKIGISIPARGESSDLLNIDGEKNDYEWLMTPPDTPLFPSLDDEPAPANVPSRGRTRSQPIAISRSSTMERSQRSSRGSASPSRSSPSPRSGSRMGLSRAKPSSAPHTSPISSIRSATPTRRVSPPPSKPSTPAPRSASPTPRRVSTGSSASAGTGVRGMSPQKARRGTSASPKIKAWQANIPGFSCDVPPNLRTSLDDRSASYTRGSSPASRNGRDSSSKVNRQSMSPTATRSVSSSYSHDRDWFSSHSKGSISSSADNDVDSLQSVTVGSVDQLIPRKVGMYSNNNRSLAYSRRSPKMSASAPKRSFDSVTRQMDNRKAPQNMFRPLLSSVPSTTYYVGKSSTNSIMSRNSSATTSSNTSSDQGTGFLPDPEGNYYSQDDRIGESGKMLCHDIEEEVFSFDKDGEELGCELYGDIDRSHLTEGHPVDSDDIEVSASHEPSQVDNDISEVDDLGSTVLCSLCSCSFDATDLAEMELKLCPECRLKGNFLDAITPETLAVAADKPPVTSTSTPEECRDLDSLAAVVSGSLQVAEMDELKGNRTQSWDDSPLVSHVEVQEENVANGEGEEPTGGRSPPGGGTGSQESEHFYDHPNTKITTAEGAGISVLLKRSSSTKGLVVQGRACTAVTILPYDDLSYARETTTSIRSSIGHGSFSSSSSIDPSSSRQTETRMQRQFSGKRSDIENYRYEVKSQSVGSSHTGISSHSHQTMGLAMATSEVNFESSVGDMNNNPNAETAVASVEHLSGLEIVGAELANSLSNQFALLEEDDSEHGESGEKVDASALQLSGHNADAGMEDDLLACHDDFRETSKLENCEDLQENARNETDLKASTAMQNAMSDTCVSVLDEMSAPLKRSINGSLVSTSEIEVHDCHQVVSRSEVVDISPESNGIIDESQEPLKKDASASTPEPISSDPVVDILGESTVTMESHGRTRTRSLTLEEATDTILFCSSIVHDLAYGAATVAMEKEKEKEREALEALEGFRPTVTIVDKSTSSDKKDPRSGRIISKRGLKPHTKARQKRIDSDKKSPSSKPENDENIDESLTRNVGLPHKFDSTKPPKLESKCNCTIM</sequence>
<evidence type="ECO:0000313" key="2">
    <source>
        <dbReference type="Proteomes" id="UP000233551"/>
    </source>
</evidence>
<reference evidence="1 2" key="1">
    <citation type="submission" date="2017-11" db="EMBL/GenBank/DDBJ databases">
        <title>De-novo sequencing of pomegranate (Punica granatum L.) genome.</title>
        <authorList>
            <person name="Akparov Z."/>
            <person name="Amiraslanov A."/>
            <person name="Hajiyeva S."/>
            <person name="Abbasov M."/>
            <person name="Kaur K."/>
            <person name="Hamwieh A."/>
            <person name="Solovyev V."/>
            <person name="Salamov A."/>
            <person name="Braich B."/>
            <person name="Kosarev P."/>
            <person name="Mahmoud A."/>
            <person name="Hajiyev E."/>
            <person name="Babayeva S."/>
            <person name="Izzatullayeva V."/>
            <person name="Mammadov A."/>
            <person name="Mammadov A."/>
            <person name="Sharifova S."/>
            <person name="Ojaghi J."/>
            <person name="Eynullazada K."/>
            <person name="Bayramov B."/>
            <person name="Abdulazimova A."/>
            <person name="Shahmuradov I."/>
        </authorList>
    </citation>
    <scope>NUCLEOTIDE SEQUENCE [LARGE SCALE GENOMIC DNA]</scope>
    <source>
        <strain evidence="2">cv. AG2017</strain>
        <tissue evidence="1">Leaf</tissue>
    </source>
</reference>
<dbReference type="AlphaFoldDB" id="A0A2I0LCD5"/>